<protein>
    <submittedName>
        <fullName evidence="9">Cytochrome P450 4C1</fullName>
    </submittedName>
</protein>
<evidence type="ECO:0000256" key="5">
    <source>
        <dbReference type="ARBA" id="ARBA00022824"/>
    </source>
</evidence>
<comment type="similarity">
    <text evidence="3">Belongs to the cytochrome P450 family.</text>
</comment>
<evidence type="ECO:0000256" key="3">
    <source>
        <dbReference type="ARBA" id="ARBA00010617"/>
    </source>
</evidence>
<dbReference type="GO" id="GO:0020037">
    <property type="term" value="F:heme binding"/>
    <property type="evidence" value="ECO:0007669"/>
    <property type="project" value="InterPro"/>
</dbReference>
<dbReference type="InterPro" id="IPR036396">
    <property type="entry name" value="Cyt_P450_sf"/>
</dbReference>
<evidence type="ECO:0000313" key="9">
    <source>
        <dbReference type="EMBL" id="KFM61116.1"/>
    </source>
</evidence>
<name>A0A087T7M7_STEMI</name>
<comment type="subcellular location">
    <subcellularLocation>
        <location evidence="2">Endoplasmic reticulum membrane</location>
    </subcellularLocation>
</comment>
<reference evidence="9 10" key="1">
    <citation type="submission" date="2013-11" db="EMBL/GenBank/DDBJ databases">
        <title>Genome sequencing of Stegodyphus mimosarum.</title>
        <authorList>
            <person name="Bechsgaard J."/>
        </authorList>
    </citation>
    <scope>NUCLEOTIDE SEQUENCE [LARGE SCALE GENOMIC DNA]</scope>
</reference>
<dbReference type="Proteomes" id="UP000054359">
    <property type="component" value="Unassembled WGS sequence"/>
</dbReference>
<keyword evidence="4" id="KW-0349">Heme</keyword>
<keyword evidence="7" id="KW-0560">Oxidoreductase</keyword>
<proteinExistence type="inferred from homology"/>
<gene>
    <name evidence="9" type="ORF">X975_07819</name>
</gene>
<dbReference type="InterPro" id="IPR001128">
    <property type="entry name" value="Cyt_P450"/>
</dbReference>
<evidence type="ECO:0000256" key="4">
    <source>
        <dbReference type="ARBA" id="ARBA00022617"/>
    </source>
</evidence>
<dbReference type="GO" id="GO:0005506">
    <property type="term" value="F:iron ion binding"/>
    <property type="evidence" value="ECO:0007669"/>
    <property type="project" value="InterPro"/>
</dbReference>
<keyword evidence="10" id="KW-1185">Reference proteome</keyword>
<feature type="non-terminal residue" evidence="9">
    <location>
        <position position="414"/>
    </location>
</feature>
<dbReference type="GO" id="GO:0004497">
    <property type="term" value="F:monooxygenase activity"/>
    <property type="evidence" value="ECO:0007669"/>
    <property type="project" value="UniProtKB-KW"/>
</dbReference>
<evidence type="ECO:0000256" key="2">
    <source>
        <dbReference type="ARBA" id="ARBA00004586"/>
    </source>
</evidence>
<accession>A0A087T7M7</accession>
<dbReference type="OrthoDB" id="6475407at2759"/>
<evidence type="ECO:0000256" key="1">
    <source>
        <dbReference type="ARBA" id="ARBA00001971"/>
    </source>
</evidence>
<dbReference type="Pfam" id="PF00067">
    <property type="entry name" value="p450"/>
    <property type="match status" value="1"/>
</dbReference>
<keyword evidence="4" id="KW-0479">Metal-binding</keyword>
<dbReference type="GO" id="GO:0005789">
    <property type="term" value="C:endoplasmic reticulum membrane"/>
    <property type="evidence" value="ECO:0007669"/>
    <property type="project" value="UniProtKB-SubCell"/>
</dbReference>
<dbReference type="PRINTS" id="PR00385">
    <property type="entry name" value="P450"/>
</dbReference>
<dbReference type="SUPFAM" id="SSF48264">
    <property type="entry name" value="Cytochrome P450"/>
    <property type="match status" value="1"/>
</dbReference>
<dbReference type="PANTHER" id="PTHR24291:SF189">
    <property type="entry name" value="CYTOCHROME P450 4C3-RELATED"/>
    <property type="match status" value="1"/>
</dbReference>
<keyword evidence="7" id="KW-0503">Monooxygenase</keyword>
<evidence type="ECO:0000256" key="6">
    <source>
        <dbReference type="ARBA" id="ARBA00023004"/>
    </source>
</evidence>
<dbReference type="GO" id="GO:0016705">
    <property type="term" value="F:oxidoreductase activity, acting on paired donors, with incorporation or reduction of molecular oxygen"/>
    <property type="evidence" value="ECO:0007669"/>
    <property type="project" value="InterPro"/>
</dbReference>
<dbReference type="OMA" id="CESSMGI"/>
<comment type="cofactor">
    <cofactor evidence="1">
        <name>heme</name>
        <dbReference type="ChEBI" id="CHEBI:30413"/>
    </cofactor>
</comment>
<keyword evidence="5" id="KW-0256">Endoplasmic reticulum</keyword>
<dbReference type="PANTHER" id="PTHR24291">
    <property type="entry name" value="CYTOCHROME P450 FAMILY 4"/>
    <property type="match status" value="1"/>
</dbReference>
<dbReference type="EMBL" id="KK113824">
    <property type="protein sequence ID" value="KFM61116.1"/>
    <property type="molecule type" value="Genomic_DNA"/>
</dbReference>
<evidence type="ECO:0000256" key="7">
    <source>
        <dbReference type="ARBA" id="ARBA00023033"/>
    </source>
</evidence>
<evidence type="ECO:0000313" key="10">
    <source>
        <dbReference type="Proteomes" id="UP000054359"/>
    </source>
</evidence>
<evidence type="ECO:0000256" key="8">
    <source>
        <dbReference type="ARBA" id="ARBA00023136"/>
    </source>
</evidence>
<dbReference type="STRING" id="407821.A0A087T7M7"/>
<keyword evidence="6" id="KW-0408">Iron</keyword>
<dbReference type="InterPro" id="IPR050196">
    <property type="entry name" value="Cytochrome_P450_Monoox"/>
</dbReference>
<organism evidence="9 10">
    <name type="scientific">Stegodyphus mimosarum</name>
    <name type="common">African social velvet spider</name>
    <dbReference type="NCBI Taxonomy" id="407821"/>
    <lineage>
        <taxon>Eukaryota</taxon>
        <taxon>Metazoa</taxon>
        <taxon>Ecdysozoa</taxon>
        <taxon>Arthropoda</taxon>
        <taxon>Chelicerata</taxon>
        <taxon>Arachnida</taxon>
        <taxon>Araneae</taxon>
        <taxon>Araneomorphae</taxon>
        <taxon>Entelegynae</taxon>
        <taxon>Eresoidea</taxon>
        <taxon>Eresidae</taxon>
        <taxon>Stegodyphus</taxon>
    </lineage>
</organism>
<keyword evidence="8" id="KW-0472">Membrane</keyword>
<dbReference type="Gene3D" id="1.10.630.10">
    <property type="entry name" value="Cytochrome P450"/>
    <property type="match status" value="1"/>
</dbReference>
<dbReference type="AlphaFoldDB" id="A0A087T7M7"/>
<sequence>MRQTETQTCFHSMKMTLILLILLLASALVICISLLVAIQLWFYKSTKRYEGIPAYGTKNPLLLTWQHYQQIFRTGKDDPPASYLFKVASAFATMFQREGVFFMWIGFEPHVGIYKAEYIKKVINSKLADDKSKHYHIFLPVVGSGLATSSGNKHTRRRKLLQPAFHSRILESYVDVFNGHSLILVNKLKRVTNEPSIDISPIIAATALDILCHTIMGIDICSQQGKHEAEKYMEAIDGMADILIHRVARPWLLSDTIFYFTSVGQQFRKAVKIASDFTRKVTNQRLESLKLEKETNEYNENSKRSSKSFLDLLLEHHVQDRSLTLEDVQEEVNTFMFAGHDTSTIAVSWVLYLLGLHPDVQDKVYQEQLSIFGDNKTAEATNEDVKAMSYLESVIKETLRLYPPGSFTGRENKE</sequence>